<dbReference type="InterPro" id="IPR036237">
    <property type="entry name" value="Xyl_isomerase-like_sf"/>
</dbReference>
<feature type="domain" description="Xylose isomerase-like TIM barrel" evidence="2">
    <location>
        <begin position="133"/>
        <end position="266"/>
    </location>
</feature>
<feature type="chain" id="PRO_5036825508" description="Xylose isomerase-like TIM barrel domain-containing protein" evidence="1">
    <location>
        <begin position="24"/>
        <end position="275"/>
    </location>
</feature>
<evidence type="ECO:0000313" key="3">
    <source>
        <dbReference type="EMBL" id="GGD80399.1"/>
    </source>
</evidence>
<protein>
    <recommendedName>
        <fullName evidence="2">Xylose isomerase-like TIM barrel domain-containing protein</fullName>
    </recommendedName>
</protein>
<proteinExistence type="predicted"/>
<sequence length="275" mass="30548">MTYSRKTFLKHLGITALSVPALAFQQKAASPKLTIGLASYTLRKYSVSQVIDICKRLNIKDIALKNFHLPLDATDSDIQTTISKFKEAGLNIYGGGVIYMKNEAEVKNAFRYAKAAGMKMIIGVPNHDLLPLVEKYVKENDIKLAIHNHGPGDEVYPTPATVYDKIVNLDKRIGLCIDVGHVVRLGMNPIEAIKKYGHRMYDMHLKDVDGTVAKSESIQIGRGVIDIPKLMKALKDVNYQGVMSIEYEKDAENAEGGLAESVGYVRGILDMMDRY</sequence>
<feature type="signal peptide" evidence="1">
    <location>
        <begin position="1"/>
        <end position="23"/>
    </location>
</feature>
<dbReference type="PANTHER" id="PTHR12110:SF41">
    <property type="entry name" value="INOSOSE DEHYDRATASE"/>
    <property type="match status" value="1"/>
</dbReference>
<evidence type="ECO:0000313" key="4">
    <source>
        <dbReference type="Proteomes" id="UP000609064"/>
    </source>
</evidence>
<dbReference type="Gene3D" id="3.20.20.150">
    <property type="entry name" value="Divalent-metal-dependent TIM barrel enzymes"/>
    <property type="match status" value="1"/>
</dbReference>
<evidence type="ECO:0000259" key="2">
    <source>
        <dbReference type="Pfam" id="PF01261"/>
    </source>
</evidence>
<keyword evidence="1" id="KW-0732">Signal</keyword>
<organism evidence="3 4">
    <name type="scientific">Emticicia aquatilis</name>
    <dbReference type="NCBI Taxonomy" id="1537369"/>
    <lineage>
        <taxon>Bacteria</taxon>
        <taxon>Pseudomonadati</taxon>
        <taxon>Bacteroidota</taxon>
        <taxon>Cytophagia</taxon>
        <taxon>Cytophagales</taxon>
        <taxon>Leadbetterellaceae</taxon>
        <taxon>Emticicia</taxon>
    </lineage>
</organism>
<name>A0A916Z7M3_9BACT</name>
<reference evidence="3" key="2">
    <citation type="submission" date="2020-09" db="EMBL/GenBank/DDBJ databases">
        <authorList>
            <person name="Sun Q."/>
            <person name="Zhou Y."/>
        </authorList>
    </citation>
    <scope>NUCLEOTIDE SEQUENCE</scope>
    <source>
        <strain evidence="3">CGMCC 1.15958</strain>
    </source>
</reference>
<reference evidence="3" key="1">
    <citation type="journal article" date="2014" name="Int. J. Syst. Evol. Microbiol.">
        <title>Complete genome sequence of Corynebacterium casei LMG S-19264T (=DSM 44701T), isolated from a smear-ripened cheese.</title>
        <authorList>
            <consortium name="US DOE Joint Genome Institute (JGI-PGF)"/>
            <person name="Walter F."/>
            <person name="Albersmeier A."/>
            <person name="Kalinowski J."/>
            <person name="Ruckert C."/>
        </authorList>
    </citation>
    <scope>NUCLEOTIDE SEQUENCE</scope>
    <source>
        <strain evidence="3">CGMCC 1.15958</strain>
    </source>
</reference>
<dbReference type="Pfam" id="PF01261">
    <property type="entry name" value="AP_endonuc_2"/>
    <property type="match status" value="1"/>
</dbReference>
<accession>A0A916Z7M3</accession>
<dbReference type="InterPro" id="IPR013022">
    <property type="entry name" value="Xyl_isomerase-like_TIM-brl"/>
</dbReference>
<dbReference type="RefSeq" id="WP_188770780.1">
    <property type="nucleotide sequence ID" value="NZ_BMKK01000016.1"/>
</dbReference>
<dbReference type="Proteomes" id="UP000609064">
    <property type="component" value="Unassembled WGS sequence"/>
</dbReference>
<keyword evidence="4" id="KW-1185">Reference proteome</keyword>
<dbReference type="AlphaFoldDB" id="A0A916Z7M3"/>
<dbReference type="InterPro" id="IPR050312">
    <property type="entry name" value="IolE/XylAMocC-like"/>
</dbReference>
<comment type="caution">
    <text evidence="3">The sequence shown here is derived from an EMBL/GenBank/DDBJ whole genome shotgun (WGS) entry which is preliminary data.</text>
</comment>
<gene>
    <name evidence="3" type="ORF">GCM10011514_50580</name>
</gene>
<evidence type="ECO:0000256" key="1">
    <source>
        <dbReference type="SAM" id="SignalP"/>
    </source>
</evidence>
<dbReference type="PANTHER" id="PTHR12110">
    <property type="entry name" value="HYDROXYPYRUVATE ISOMERASE"/>
    <property type="match status" value="1"/>
</dbReference>
<dbReference type="EMBL" id="BMKK01000016">
    <property type="protein sequence ID" value="GGD80399.1"/>
    <property type="molecule type" value="Genomic_DNA"/>
</dbReference>
<dbReference type="SUPFAM" id="SSF51658">
    <property type="entry name" value="Xylose isomerase-like"/>
    <property type="match status" value="1"/>
</dbReference>